<name>A0A9C9ENP2_UNCW3</name>
<protein>
    <recommendedName>
        <fullName evidence="1">DZANK-type domain-containing protein</fullName>
    </recommendedName>
</protein>
<sequence>MMKKNLRKICPKCNYLGKRGDNICPYCGIKLISACPNCGASIMVAFAEYCYSCGFRFQDIVRKLK</sequence>
<gene>
    <name evidence="2" type="ORF">ENI34_09250</name>
</gene>
<comment type="caution">
    <text evidence="2">The sequence shown here is derived from an EMBL/GenBank/DDBJ whole genome shotgun (WGS) entry which is preliminary data.</text>
</comment>
<dbReference type="Pfam" id="PF12773">
    <property type="entry name" value="DZR"/>
    <property type="match status" value="1"/>
</dbReference>
<proteinExistence type="predicted"/>
<dbReference type="EMBL" id="DRIG01000095">
    <property type="protein sequence ID" value="HEC79304.1"/>
    <property type="molecule type" value="Genomic_DNA"/>
</dbReference>
<accession>A0A9C9ENP2</accession>
<evidence type="ECO:0000259" key="1">
    <source>
        <dbReference type="Pfam" id="PF12773"/>
    </source>
</evidence>
<feature type="domain" description="DZANK-type" evidence="1">
    <location>
        <begin position="10"/>
        <end position="54"/>
    </location>
</feature>
<dbReference type="Proteomes" id="UP000885826">
    <property type="component" value="Unassembled WGS sequence"/>
</dbReference>
<reference evidence="2" key="1">
    <citation type="journal article" date="2020" name="mSystems">
        <title>Genome- and Community-Level Interaction Insights into Carbon Utilization and Element Cycling Functions of Hydrothermarchaeota in Hydrothermal Sediment.</title>
        <authorList>
            <person name="Zhou Z."/>
            <person name="Liu Y."/>
            <person name="Xu W."/>
            <person name="Pan J."/>
            <person name="Luo Z.H."/>
            <person name="Li M."/>
        </authorList>
    </citation>
    <scope>NUCLEOTIDE SEQUENCE</scope>
    <source>
        <strain evidence="2">HyVt-388</strain>
    </source>
</reference>
<organism evidence="2 3">
    <name type="scientific">candidate division WOR-3 bacterium</name>
    <dbReference type="NCBI Taxonomy" id="2052148"/>
    <lineage>
        <taxon>Bacteria</taxon>
        <taxon>Bacteria division WOR-3</taxon>
    </lineage>
</organism>
<evidence type="ECO:0000313" key="2">
    <source>
        <dbReference type="EMBL" id="HEC79304.1"/>
    </source>
</evidence>
<evidence type="ECO:0000313" key="3">
    <source>
        <dbReference type="Proteomes" id="UP000885826"/>
    </source>
</evidence>
<dbReference type="AlphaFoldDB" id="A0A9C9ENP2"/>
<dbReference type="InterPro" id="IPR025874">
    <property type="entry name" value="DZR"/>
</dbReference>